<accession>A0A0L6JNM3</accession>
<organism evidence="1 2">
    <name type="scientific">Pseudobacteroides cellulosolvens ATCC 35603 = DSM 2933</name>
    <dbReference type="NCBI Taxonomy" id="398512"/>
    <lineage>
        <taxon>Bacteria</taxon>
        <taxon>Bacillati</taxon>
        <taxon>Bacillota</taxon>
        <taxon>Clostridia</taxon>
        <taxon>Eubacteriales</taxon>
        <taxon>Oscillospiraceae</taxon>
        <taxon>Pseudobacteroides</taxon>
    </lineage>
</organism>
<comment type="caution">
    <text evidence="1">The sequence shown here is derived from an EMBL/GenBank/DDBJ whole genome shotgun (WGS) entry which is preliminary data.</text>
</comment>
<proteinExistence type="predicted"/>
<dbReference type="InterPro" id="IPR024227">
    <property type="entry name" value="DUF3795"/>
</dbReference>
<name>A0A0L6JNM3_9FIRM</name>
<dbReference type="Pfam" id="PF12675">
    <property type="entry name" value="DUF3795"/>
    <property type="match status" value="1"/>
</dbReference>
<dbReference type="OrthoDB" id="9803966at2"/>
<keyword evidence="2" id="KW-1185">Reference proteome</keyword>
<dbReference type="STRING" id="398512.Bccel_2692"/>
<dbReference type="AlphaFoldDB" id="A0A0L6JNM3"/>
<dbReference type="RefSeq" id="WP_036945829.1">
    <property type="nucleotide sequence ID" value="NZ_JQKC01000080.1"/>
</dbReference>
<evidence type="ECO:0008006" key="3">
    <source>
        <dbReference type="Google" id="ProtNLM"/>
    </source>
</evidence>
<evidence type="ECO:0000313" key="2">
    <source>
        <dbReference type="Proteomes" id="UP000036923"/>
    </source>
</evidence>
<evidence type="ECO:0000313" key="1">
    <source>
        <dbReference type="EMBL" id="KNY27421.1"/>
    </source>
</evidence>
<protein>
    <recommendedName>
        <fullName evidence="3">DUF3795 domain-containing protein</fullName>
    </recommendedName>
</protein>
<reference evidence="2" key="1">
    <citation type="submission" date="2015-07" db="EMBL/GenBank/DDBJ databases">
        <title>Near-Complete Genome Sequence of the Cellulolytic Bacterium Bacteroides (Pseudobacteroides) cellulosolvens ATCC 35603.</title>
        <authorList>
            <person name="Dassa B."/>
            <person name="Utturkar S.M."/>
            <person name="Klingeman D.M."/>
            <person name="Hurt R.A."/>
            <person name="Keller M."/>
            <person name="Xu J."/>
            <person name="Reddy Y.H.K."/>
            <person name="Borovok I."/>
            <person name="Grinberg I.R."/>
            <person name="Lamed R."/>
            <person name="Zhivin O."/>
            <person name="Bayer E.A."/>
            <person name="Brown S.D."/>
        </authorList>
    </citation>
    <scope>NUCLEOTIDE SEQUENCE [LARGE SCALE GENOMIC DNA]</scope>
    <source>
        <strain evidence="2">DSM 2933</strain>
    </source>
</reference>
<dbReference type="eggNOG" id="ENOG5032UMQ">
    <property type="taxonomic scope" value="Bacteria"/>
</dbReference>
<dbReference type="Proteomes" id="UP000036923">
    <property type="component" value="Unassembled WGS sequence"/>
</dbReference>
<dbReference type="EMBL" id="LGTC01000001">
    <property type="protein sequence ID" value="KNY27421.1"/>
    <property type="molecule type" value="Genomic_DNA"/>
</dbReference>
<sequence length="112" mass="12472">MAKNIACCGLDCDECLAYKATVSNSDELRKQTADQWSKMFNGNIEPETINCLGCKSEVLFSHCNVCEIRKCSLDKGLDNCGKCSQFSCETVEGVLQHAPEARVNLERIKNFQ</sequence>
<gene>
    <name evidence="1" type="ORF">Bccel_2692</name>
</gene>